<dbReference type="KEGG" id="tsep:108750346"/>
<keyword evidence="5" id="KW-1185">Reference proteome</keyword>
<feature type="coiled-coil region" evidence="3">
    <location>
        <begin position="1"/>
        <end position="245"/>
    </location>
</feature>
<dbReference type="SUPFAM" id="SSF57997">
    <property type="entry name" value="Tropomyosin"/>
    <property type="match status" value="1"/>
</dbReference>
<dbReference type="AlphaFoldDB" id="A0A195FAB6"/>
<evidence type="ECO:0000313" key="4">
    <source>
        <dbReference type="EMBL" id="KYN37321.1"/>
    </source>
</evidence>
<dbReference type="Gene3D" id="1.20.5.170">
    <property type="match status" value="2"/>
</dbReference>
<organism evidence="4 5">
    <name type="scientific">Trachymyrmex septentrionalis</name>
    <dbReference type="NCBI Taxonomy" id="34720"/>
    <lineage>
        <taxon>Eukaryota</taxon>
        <taxon>Metazoa</taxon>
        <taxon>Ecdysozoa</taxon>
        <taxon>Arthropoda</taxon>
        <taxon>Hexapoda</taxon>
        <taxon>Insecta</taxon>
        <taxon>Pterygota</taxon>
        <taxon>Neoptera</taxon>
        <taxon>Endopterygota</taxon>
        <taxon>Hymenoptera</taxon>
        <taxon>Apocrita</taxon>
        <taxon>Aculeata</taxon>
        <taxon>Formicoidea</taxon>
        <taxon>Formicidae</taxon>
        <taxon>Myrmicinae</taxon>
        <taxon>Trachymyrmex</taxon>
    </lineage>
</organism>
<dbReference type="FunFam" id="1.20.5.170:FF:000001">
    <property type="entry name" value="Tropomyosin alpha-1 chain isoform 1"/>
    <property type="match status" value="1"/>
</dbReference>
<accession>A0A195FAB6</accession>
<proteinExistence type="inferred from homology"/>
<dbReference type="Gene3D" id="1.20.5.340">
    <property type="match status" value="1"/>
</dbReference>
<dbReference type="PRINTS" id="PR00194">
    <property type="entry name" value="TROPOMYOSIN"/>
</dbReference>
<dbReference type="STRING" id="34720.A0A195FAB6"/>
<dbReference type="FunFam" id="1.20.5.340:FF:000001">
    <property type="entry name" value="Tropomyosin alpha-1 chain isoform 2"/>
    <property type="match status" value="1"/>
</dbReference>
<comment type="similarity">
    <text evidence="1">Belongs to the tropomyosin family.</text>
</comment>
<dbReference type="Proteomes" id="UP000078541">
    <property type="component" value="Unassembled WGS sequence"/>
</dbReference>
<evidence type="ECO:0000313" key="5">
    <source>
        <dbReference type="Proteomes" id="UP000078541"/>
    </source>
</evidence>
<evidence type="ECO:0000256" key="3">
    <source>
        <dbReference type="SAM" id="Coils"/>
    </source>
</evidence>
<protein>
    <submittedName>
        <fullName evidence="4">Tropomyosin-2</fullName>
    </submittedName>
</protein>
<dbReference type="Pfam" id="PF00261">
    <property type="entry name" value="Tropomyosin"/>
    <property type="match status" value="1"/>
</dbReference>
<dbReference type="PANTHER" id="PTHR19269">
    <property type="entry name" value="TROPOMYOSIN"/>
    <property type="match status" value="1"/>
</dbReference>
<dbReference type="EMBL" id="KQ981720">
    <property type="protein sequence ID" value="KYN37321.1"/>
    <property type="molecule type" value="Genomic_DNA"/>
</dbReference>
<gene>
    <name evidence="4" type="ORF">ALC56_08379</name>
</gene>
<name>A0A195FAB6_9HYME</name>
<reference evidence="4 5" key="1">
    <citation type="submission" date="2016-03" db="EMBL/GenBank/DDBJ databases">
        <title>Trachymyrmex septentrionalis WGS genome.</title>
        <authorList>
            <person name="Nygaard S."/>
            <person name="Hu H."/>
            <person name="Boomsma J."/>
            <person name="Zhang G."/>
        </authorList>
    </citation>
    <scope>NUCLEOTIDE SEQUENCE [LARGE SCALE GENOMIC DNA]</scope>
    <source>
        <strain evidence="4">Tsep2-gDNA-1</strain>
        <tissue evidence="4">Whole body</tissue>
    </source>
</reference>
<evidence type="ECO:0000256" key="2">
    <source>
        <dbReference type="ARBA" id="ARBA00023054"/>
    </source>
</evidence>
<sequence>MNAIKKRLQTLKLEKDLAMDKADLCDQQAKEANRREEKLRDEVRELAKKLMQMEHDLEVSKAQLIKSNRNLEIKERVYIVTQSELAVLNRKMQQCMQNLEKSEERRLSAQVKLAQVIETAEDAKRICKVLENRSKLDEERMDQLMTQLKEARLIAEDADTKSDEISRKLAFVEDELEAAEERVKSSEAKILEREDELFIVGNIFKSLEVSEEKANQRVEEFKAQLKELKVKLKAVEKRAIIAEKTVKIFTKEMDKREDYLLKEKEKYKYICDDLDSTFSELTGY</sequence>
<dbReference type="InterPro" id="IPR000533">
    <property type="entry name" value="Tropomyosin"/>
</dbReference>
<evidence type="ECO:0000256" key="1">
    <source>
        <dbReference type="ARBA" id="ARBA00009036"/>
    </source>
</evidence>
<keyword evidence="2 3" id="KW-0175">Coiled coil</keyword>
<dbReference type="OrthoDB" id="128924at2759"/>